<feature type="signal peptide" evidence="1">
    <location>
        <begin position="1"/>
        <end position="21"/>
    </location>
</feature>
<dbReference type="OrthoDB" id="7722975at2759"/>
<evidence type="ECO:0000313" key="4">
    <source>
        <dbReference type="Proteomes" id="UP000886653"/>
    </source>
</evidence>
<dbReference type="GO" id="GO:0005576">
    <property type="term" value="C:extracellular region"/>
    <property type="evidence" value="ECO:0007669"/>
    <property type="project" value="UniProtKB-ARBA"/>
</dbReference>
<dbReference type="FunFam" id="3.60.21.10:FF:000043">
    <property type="entry name" value="Ser/Thr protein phosphatase family"/>
    <property type="match status" value="1"/>
</dbReference>
<dbReference type="InterPro" id="IPR041823">
    <property type="entry name" value="YHR202W_N"/>
</dbReference>
<evidence type="ECO:0000313" key="3">
    <source>
        <dbReference type="EMBL" id="KAG0148589.1"/>
    </source>
</evidence>
<dbReference type="PANTHER" id="PTHR11575:SF22">
    <property type="entry name" value="ADL392WP"/>
    <property type="match status" value="1"/>
</dbReference>
<dbReference type="AlphaFoldDB" id="A0A9P6NMC9"/>
<dbReference type="Proteomes" id="UP000886653">
    <property type="component" value="Unassembled WGS sequence"/>
</dbReference>
<proteinExistence type="predicted"/>
<dbReference type="InterPro" id="IPR029052">
    <property type="entry name" value="Metallo-depent_PP-like"/>
</dbReference>
<dbReference type="InterPro" id="IPR006179">
    <property type="entry name" value="5_nucleotidase/apyrase"/>
</dbReference>
<dbReference type="GO" id="GO:0046872">
    <property type="term" value="F:metal ion binding"/>
    <property type="evidence" value="ECO:0007669"/>
    <property type="project" value="InterPro"/>
</dbReference>
<reference evidence="3" key="1">
    <citation type="submission" date="2013-11" db="EMBL/GenBank/DDBJ databases">
        <title>Genome sequence of the fusiform rust pathogen reveals effectors for host alternation and coevolution with pine.</title>
        <authorList>
            <consortium name="DOE Joint Genome Institute"/>
            <person name="Smith K."/>
            <person name="Pendleton A."/>
            <person name="Kubisiak T."/>
            <person name="Anderson C."/>
            <person name="Salamov A."/>
            <person name="Aerts A."/>
            <person name="Riley R."/>
            <person name="Clum A."/>
            <person name="Lindquist E."/>
            <person name="Ence D."/>
            <person name="Campbell M."/>
            <person name="Kronenberg Z."/>
            <person name="Feau N."/>
            <person name="Dhillon B."/>
            <person name="Hamelin R."/>
            <person name="Burleigh J."/>
            <person name="Smith J."/>
            <person name="Yandell M."/>
            <person name="Nelson C."/>
            <person name="Grigoriev I."/>
            <person name="Davis J."/>
        </authorList>
    </citation>
    <scope>NUCLEOTIDE SEQUENCE</scope>
    <source>
        <strain evidence="3">G11</strain>
    </source>
</reference>
<dbReference type="SUPFAM" id="SSF56300">
    <property type="entry name" value="Metallo-dependent phosphatases"/>
    <property type="match status" value="1"/>
</dbReference>
<protein>
    <recommendedName>
        <fullName evidence="2">Putative 5'-nucleotidase C-terminal domain-containing protein</fullName>
    </recommendedName>
</protein>
<feature type="domain" description="Putative 5'-nucleotidase C-terminal" evidence="2">
    <location>
        <begin position="370"/>
        <end position="576"/>
    </location>
</feature>
<feature type="chain" id="PRO_5040241550" description="Putative 5'-nucleotidase C-terminal domain-containing protein" evidence="1">
    <location>
        <begin position="22"/>
        <end position="617"/>
    </location>
</feature>
<dbReference type="GO" id="GO:0000166">
    <property type="term" value="F:nucleotide binding"/>
    <property type="evidence" value="ECO:0007669"/>
    <property type="project" value="InterPro"/>
</dbReference>
<dbReference type="PIRSF" id="PIRSF017316">
    <property type="entry name" value="Pesterase_C1039"/>
    <property type="match status" value="1"/>
</dbReference>
<dbReference type="GO" id="GO:0009166">
    <property type="term" value="P:nucleotide catabolic process"/>
    <property type="evidence" value="ECO:0007669"/>
    <property type="project" value="InterPro"/>
</dbReference>
<evidence type="ECO:0000256" key="1">
    <source>
        <dbReference type="SAM" id="SignalP"/>
    </source>
</evidence>
<dbReference type="InterPro" id="IPR014485">
    <property type="entry name" value="Pesterase_C1039"/>
</dbReference>
<comment type="caution">
    <text evidence="3">The sequence shown here is derived from an EMBL/GenBank/DDBJ whole genome shotgun (WGS) entry which is preliminary data.</text>
</comment>
<dbReference type="InterPro" id="IPR006146">
    <property type="entry name" value="5'-Nucleotdase_CS"/>
</dbReference>
<dbReference type="CDD" id="cd07407">
    <property type="entry name" value="MPP_YHR202W_N"/>
    <property type="match status" value="1"/>
</dbReference>
<dbReference type="GO" id="GO:0005829">
    <property type="term" value="C:cytosol"/>
    <property type="evidence" value="ECO:0007669"/>
    <property type="project" value="TreeGrafter"/>
</dbReference>
<sequence length="617" mass="68212">MVKDVFAACGLLVSLFTVVNACGDHVKRHQPSASQPSGRPSRPLPWGDLNIIHTTDTHGWLLGHLHAQEPEPNASGDFGDFQSFVYRMKKQAKAKGVDLLVIDTGDLHNGNGLSDAEPRVHVGTPPGSTSNKFIARVPYDLLAIGNHELYDLQIAQDMHDNFAPIWKGSYLTSNVNITTSGKSVPIGSRFRKFKTAHGRKVTAFGILFHFTANAKGTVVQPPSELIKEAWFLEALRDRPDLFILTGHMGLTDSDWKLVFDVVRASHPKVPIVILGGHLHIRDCRQLDSHSMSLASGRYMETIGWMSLTGLGGTDGQVSFSRRYLDPNRVTYAFHAGADFDTKDGIDTTHGLSQAAKEFNITYRLGTAPQSYFINRVPYTANNSMSYLLSAPGGVLETTIRNPSRPHAPLVAVNTATIRFDIFQGNFTVNDELITMPFNNDFVYIPDVPRTAAAKFVAALNEGGTARTRHRRSLVDQTVLTKDEDYHQGLDVQEIYISSLRRQATLPPHLATHENNPRSTPVPESYGYVTHDSCPGVGDDTLHIALPVHDPPEYISTALPPDAPNVDVVFYKFISSFALNAINKVQSARTYTKADLLPYVDVLANQMFGRYAQQKWNK</sequence>
<dbReference type="PROSITE" id="PS00785">
    <property type="entry name" value="5_NUCLEOTIDASE_1"/>
    <property type="match status" value="1"/>
</dbReference>
<dbReference type="InterPro" id="IPR053828">
    <property type="entry name" value="Nucleosidase_C"/>
</dbReference>
<dbReference type="SUPFAM" id="SSF55816">
    <property type="entry name" value="5'-nucleotidase (syn. UDP-sugar hydrolase), C-terminal domain"/>
    <property type="match status" value="1"/>
</dbReference>
<dbReference type="Gene3D" id="3.90.780.10">
    <property type="entry name" value="5'-Nucleotidase, C-terminal domain"/>
    <property type="match status" value="1"/>
</dbReference>
<dbReference type="Gene3D" id="3.60.21.10">
    <property type="match status" value="1"/>
</dbReference>
<gene>
    <name evidence="3" type="ORF">CROQUDRAFT_60362</name>
</gene>
<dbReference type="PANTHER" id="PTHR11575">
    <property type="entry name" value="5'-NUCLEOTIDASE-RELATED"/>
    <property type="match status" value="1"/>
</dbReference>
<accession>A0A9P6NMC9</accession>
<keyword evidence="4" id="KW-1185">Reference proteome</keyword>
<dbReference type="InterPro" id="IPR036907">
    <property type="entry name" value="5'-Nucleotdase_C_sf"/>
</dbReference>
<dbReference type="EMBL" id="MU167235">
    <property type="protein sequence ID" value="KAG0148589.1"/>
    <property type="molecule type" value="Genomic_DNA"/>
</dbReference>
<organism evidence="3 4">
    <name type="scientific">Cronartium quercuum f. sp. fusiforme G11</name>
    <dbReference type="NCBI Taxonomy" id="708437"/>
    <lineage>
        <taxon>Eukaryota</taxon>
        <taxon>Fungi</taxon>
        <taxon>Dikarya</taxon>
        <taxon>Basidiomycota</taxon>
        <taxon>Pucciniomycotina</taxon>
        <taxon>Pucciniomycetes</taxon>
        <taxon>Pucciniales</taxon>
        <taxon>Coleosporiaceae</taxon>
        <taxon>Cronartium</taxon>
    </lineage>
</organism>
<dbReference type="Pfam" id="PF21953">
    <property type="entry name" value="NadN_nucleosid_C"/>
    <property type="match status" value="1"/>
</dbReference>
<keyword evidence="1" id="KW-0732">Signal</keyword>
<name>A0A9P6NMC9_9BASI</name>
<evidence type="ECO:0000259" key="2">
    <source>
        <dbReference type="Pfam" id="PF21953"/>
    </source>
</evidence>
<dbReference type="GO" id="GO:0016788">
    <property type="term" value="F:hydrolase activity, acting on ester bonds"/>
    <property type="evidence" value="ECO:0007669"/>
    <property type="project" value="InterPro"/>
</dbReference>